<reference evidence="2" key="1">
    <citation type="submission" date="2018-12" db="EMBL/GenBank/DDBJ databases">
        <title>Complete genome sequencing of Jeotgalibaca sp. H21T32.</title>
        <authorList>
            <person name="Bae J.-W."/>
            <person name="Lee S.-Y."/>
        </authorList>
    </citation>
    <scope>NUCLEOTIDE SEQUENCE [LARGE SCALE GENOMIC DNA]</scope>
    <source>
        <strain evidence="2">H21T32</strain>
    </source>
</reference>
<dbReference type="KEGG" id="jeh:EJN90_09195"/>
<dbReference type="OrthoDB" id="2168472at2"/>
<protein>
    <submittedName>
        <fullName evidence="1">Uncharacterized protein</fullName>
    </submittedName>
</protein>
<organism evidence="1 2">
    <name type="scientific">Jeotgalibaca ciconiae</name>
    <dbReference type="NCBI Taxonomy" id="2496265"/>
    <lineage>
        <taxon>Bacteria</taxon>
        <taxon>Bacillati</taxon>
        <taxon>Bacillota</taxon>
        <taxon>Bacilli</taxon>
        <taxon>Lactobacillales</taxon>
        <taxon>Carnobacteriaceae</taxon>
        <taxon>Jeotgalibaca</taxon>
    </lineage>
</organism>
<dbReference type="Proteomes" id="UP000273326">
    <property type="component" value="Chromosome"/>
</dbReference>
<dbReference type="AlphaFoldDB" id="A0A3Q9BKX7"/>
<proteinExistence type="predicted"/>
<evidence type="ECO:0000313" key="2">
    <source>
        <dbReference type="Proteomes" id="UP000273326"/>
    </source>
</evidence>
<dbReference type="RefSeq" id="WP_126110549.1">
    <property type="nucleotide sequence ID" value="NZ_CP034465.1"/>
</dbReference>
<name>A0A3Q9BKX7_9LACT</name>
<gene>
    <name evidence="1" type="ORF">EJN90_09195</name>
</gene>
<accession>A0A3Q9BKX7</accession>
<sequence length="94" mass="10395">MLYTATIKEVDEGRILVQDMNPVETEDIPGFDEVVLLMNEAIPLTNKTTGEDIQIEDLKEGDNLEVVLIENAPTTMSLPPQLPGMSIVQVELVE</sequence>
<evidence type="ECO:0000313" key="1">
    <source>
        <dbReference type="EMBL" id="AZP04797.1"/>
    </source>
</evidence>
<keyword evidence="2" id="KW-1185">Reference proteome</keyword>
<dbReference type="EMBL" id="CP034465">
    <property type="protein sequence ID" value="AZP04797.1"/>
    <property type="molecule type" value="Genomic_DNA"/>
</dbReference>